<dbReference type="SUPFAM" id="SSF55729">
    <property type="entry name" value="Acyl-CoA N-acyltransferases (Nat)"/>
    <property type="match status" value="1"/>
</dbReference>
<dbReference type="InterPro" id="IPR016181">
    <property type="entry name" value="Acyl_CoA_acyltransferase"/>
</dbReference>
<evidence type="ECO:0000313" key="2">
    <source>
        <dbReference type="Proteomes" id="UP000003053"/>
    </source>
</evidence>
<dbReference type="eggNOG" id="COG1670">
    <property type="taxonomic scope" value="Bacteria"/>
</dbReference>
<dbReference type="EMBL" id="AAOG01000002">
    <property type="protein sequence ID" value="EAR12635.1"/>
    <property type="molecule type" value="Genomic_DNA"/>
</dbReference>
<name>A4BZP2_9FLAO</name>
<dbReference type="AlphaFoldDB" id="A4BZP2"/>
<comment type="caution">
    <text evidence="1">The sequence shown here is derived from an EMBL/GenBank/DDBJ whole genome shotgun (WGS) entry which is preliminary data.</text>
</comment>
<evidence type="ECO:0008006" key="3">
    <source>
        <dbReference type="Google" id="ProtNLM"/>
    </source>
</evidence>
<dbReference type="HOGENOM" id="CLU_787219_0_0_10"/>
<proteinExistence type="predicted"/>
<dbReference type="STRING" id="313594.PI23P_08415"/>
<accession>A4BZP2</accession>
<dbReference type="RefSeq" id="WP_004570303.1">
    <property type="nucleotide sequence ID" value="NZ_CH724148.1"/>
</dbReference>
<sequence>MKKEILFTDGKYSIQRHQGIPKEALHFLDSIAWGNEGAIYEHKNTEEHIKLIKKPVLLAIYEGEKIRATAVFCMTTVTTSSEQFNCNYIRYFASSKEIRGKGVMKKFSIKVMELIREKEKEKTIYFACIERANKSSYSVVESAGYNPIGTVKTLGFSRFFPKRNKKITQITSKEDKEEILNLLYITYNNYTLTQFDSLFIKNNYFVIREKGEIIAGCQYHRAHWVINNMKGFTGKIVMNVVPLIPVLNKLFNPKRFEFLAFEGLYFKPGYEQQLYNLFEGLLAKEKLKSSMFWLGNTCPIREKILTKGKLGMIHSFIKDSDVEIMAAYKNIDETKIENLKLKPIFASAFDYI</sequence>
<gene>
    <name evidence="1" type="ORF">PI23P_08415</name>
</gene>
<dbReference type="Gene3D" id="3.40.630.30">
    <property type="match status" value="1"/>
</dbReference>
<dbReference type="OrthoDB" id="928069at2"/>
<protein>
    <recommendedName>
        <fullName evidence="3">N-acetyltransferase domain-containing protein</fullName>
    </recommendedName>
</protein>
<dbReference type="Proteomes" id="UP000003053">
    <property type="component" value="Unassembled WGS sequence"/>
</dbReference>
<reference evidence="1 2" key="1">
    <citation type="submission" date="2006-02" db="EMBL/GenBank/DDBJ databases">
        <authorList>
            <person name="Murray A."/>
            <person name="Staley J."/>
            <person name="Ferriera S."/>
            <person name="Johnson J."/>
            <person name="Kravitz S."/>
            <person name="Halpern A."/>
            <person name="Remington K."/>
            <person name="Beeson K."/>
            <person name="Tran B."/>
            <person name="Rogers Y.-H."/>
            <person name="Friedman R."/>
            <person name="Venter J.C."/>
        </authorList>
    </citation>
    <scope>NUCLEOTIDE SEQUENCE [LARGE SCALE GENOMIC DNA]</scope>
    <source>
        <strain evidence="1 2">23-P</strain>
    </source>
</reference>
<evidence type="ECO:0000313" key="1">
    <source>
        <dbReference type="EMBL" id="EAR12635.1"/>
    </source>
</evidence>
<keyword evidence="2" id="KW-1185">Reference proteome</keyword>
<organism evidence="1 2">
    <name type="scientific">Polaribacter irgensii 23-P</name>
    <dbReference type="NCBI Taxonomy" id="313594"/>
    <lineage>
        <taxon>Bacteria</taxon>
        <taxon>Pseudomonadati</taxon>
        <taxon>Bacteroidota</taxon>
        <taxon>Flavobacteriia</taxon>
        <taxon>Flavobacteriales</taxon>
        <taxon>Flavobacteriaceae</taxon>
    </lineage>
</organism>